<dbReference type="PANTHER" id="PTHR30203">
    <property type="entry name" value="OUTER MEMBRANE CATION EFFLUX PROTEIN"/>
    <property type="match status" value="1"/>
</dbReference>
<dbReference type="AlphaFoldDB" id="B4RDW5"/>
<accession>B4RDW5</accession>
<dbReference type="eggNOG" id="COG1538">
    <property type="taxonomic scope" value="Bacteria"/>
</dbReference>
<comment type="similarity">
    <text evidence="1 2">Belongs to the outer membrane factor (OMF) (TC 1.B.17) family.</text>
</comment>
<dbReference type="PROSITE" id="PS51257">
    <property type="entry name" value="PROKAR_LIPOPROTEIN"/>
    <property type="match status" value="1"/>
</dbReference>
<evidence type="ECO:0000256" key="3">
    <source>
        <dbReference type="SAM" id="Coils"/>
    </source>
</evidence>
<evidence type="ECO:0000256" key="2">
    <source>
        <dbReference type="RuleBase" id="RU362097"/>
    </source>
</evidence>
<protein>
    <submittedName>
        <fullName evidence="4">Efflux system protein</fullName>
    </submittedName>
</protein>
<feature type="signal peptide" evidence="2">
    <location>
        <begin position="1"/>
        <end position="33"/>
    </location>
</feature>
<keyword evidence="2" id="KW-0564">Palmitate</keyword>
<keyword evidence="5" id="KW-1185">Reference proteome</keyword>
<reference evidence="4 5" key="1">
    <citation type="journal article" date="2008" name="BMC Genomics">
        <title>Complete genome of Phenylobacterium zucineum - a novel facultative intracellular bacterium isolated from human erythroleukemia cell line K562.</title>
        <authorList>
            <person name="Luo Y."/>
            <person name="Xu X."/>
            <person name="Ding Z."/>
            <person name="Liu Z."/>
            <person name="Zhang B."/>
            <person name="Yan Z."/>
            <person name="Sun J."/>
            <person name="Hu S."/>
            <person name="Hu X."/>
        </authorList>
    </citation>
    <scope>NUCLEOTIDE SEQUENCE [LARGE SCALE GENOMIC DNA]</scope>
    <source>
        <strain evidence="4 5">HLK1</strain>
    </source>
</reference>
<keyword evidence="3" id="KW-0175">Coiled coil</keyword>
<dbReference type="GO" id="GO:0005886">
    <property type="term" value="C:plasma membrane"/>
    <property type="evidence" value="ECO:0007669"/>
    <property type="project" value="UniProtKB-SubCell"/>
</dbReference>
<proteinExistence type="inferred from homology"/>
<gene>
    <name evidence="4" type="ordered locus">PHZ_c0400</name>
</gene>
<sequence length="489" mass="52177">MFKQRRSPSLQMSRMRYASSAAVLAALALAACASPRAADVRLPGAYEAPAGAPVGAVALDQWWTAFGDAELTGLVEQALARNPDVRTAAARLQEVRAQRTGAILRYLPQGDATGSASRTRTEQLDGTEINIPGFSTSGTSESYRANFDVSWEIDLFGRSLAALGSANAEVAAARFAWEGARAAIAAQTADAYFQAKGLAIQLADARETARIQRELYDLASRRAGLGLAASSEADRISGELAQADAQAAALEAELQAQKRAILILAGRVVEPTANVAAPPVVGAAPPVPAALPSELLERRPDVREAQARVRSAAGQQRLAQLAFFPTFTFSPGVGWSRQEQPGFFSESQSWTIGGSVLQPILSIPRLMSELKVQNARTEQAVTQYEKTVQTAFQEAEGALVRLDADRRRVALLTEGERRAARAFEAARTGYQRGLTDLTTLLNAEQSWRATRAQLTSAQVQALRRAVQAYKAVGGGWPAQSYAQTGPQAG</sequence>
<dbReference type="HOGENOM" id="CLU_012817_13_0_5"/>
<feature type="coiled-coil region" evidence="3">
    <location>
        <begin position="233"/>
        <end position="260"/>
    </location>
</feature>
<name>B4RDW5_PHEZH</name>
<feature type="chain" id="PRO_5001437056" evidence="2">
    <location>
        <begin position="34"/>
        <end position="489"/>
    </location>
</feature>
<keyword evidence="2" id="KW-0732">Signal</keyword>
<keyword evidence="2" id="KW-0812">Transmembrane</keyword>
<dbReference type="STRING" id="450851.PHZ_c0400"/>
<dbReference type="InterPro" id="IPR003423">
    <property type="entry name" value="OMP_efflux"/>
</dbReference>
<dbReference type="EMBL" id="CP000747">
    <property type="protein sequence ID" value="ACG76814.1"/>
    <property type="molecule type" value="Genomic_DNA"/>
</dbReference>
<dbReference type="KEGG" id="pzu:PHZ_c0400"/>
<comment type="subcellular location">
    <subcellularLocation>
        <location evidence="2">Cell membrane</location>
        <topology evidence="2">Lipid-anchor</topology>
    </subcellularLocation>
</comment>
<dbReference type="Gene3D" id="2.20.200.10">
    <property type="entry name" value="Outer membrane efflux proteins (OEP)"/>
    <property type="match status" value="1"/>
</dbReference>
<evidence type="ECO:0000256" key="1">
    <source>
        <dbReference type="ARBA" id="ARBA00007613"/>
    </source>
</evidence>
<dbReference type="GO" id="GO:0015562">
    <property type="term" value="F:efflux transmembrane transporter activity"/>
    <property type="evidence" value="ECO:0007669"/>
    <property type="project" value="InterPro"/>
</dbReference>
<dbReference type="Gene3D" id="1.20.1600.10">
    <property type="entry name" value="Outer membrane efflux proteins (OEP)"/>
    <property type="match status" value="1"/>
</dbReference>
<dbReference type="Pfam" id="PF02321">
    <property type="entry name" value="OEP"/>
    <property type="match status" value="2"/>
</dbReference>
<keyword evidence="2" id="KW-0449">Lipoprotein</keyword>
<evidence type="ECO:0000313" key="5">
    <source>
        <dbReference type="Proteomes" id="UP000001868"/>
    </source>
</evidence>
<dbReference type="SUPFAM" id="SSF56954">
    <property type="entry name" value="Outer membrane efflux proteins (OEP)"/>
    <property type="match status" value="1"/>
</dbReference>
<organism evidence="4 5">
    <name type="scientific">Phenylobacterium zucineum (strain HLK1)</name>
    <dbReference type="NCBI Taxonomy" id="450851"/>
    <lineage>
        <taxon>Bacteria</taxon>
        <taxon>Pseudomonadati</taxon>
        <taxon>Pseudomonadota</taxon>
        <taxon>Alphaproteobacteria</taxon>
        <taxon>Caulobacterales</taxon>
        <taxon>Caulobacteraceae</taxon>
        <taxon>Phenylobacterium</taxon>
    </lineage>
</organism>
<keyword evidence="2" id="KW-1134">Transmembrane beta strand</keyword>
<evidence type="ECO:0000313" key="4">
    <source>
        <dbReference type="EMBL" id="ACG76814.1"/>
    </source>
</evidence>
<keyword evidence="2" id="KW-0472">Membrane</keyword>
<dbReference type="InterPro" id="IPR010131">
    <property type="entry name" value="MdtP/NodT-like"/>
</dbReference>
<dbReference type="NCBIfam" id="TIGR01845">
    <property type="entry name" value="outer_NodT"/>
    <property type="match status" value="1"/>
</dbReference>
<dbReference type="PANTHER" id="PTHR30203:SF32">
    <property type="entry name" value="CATION EFFLUX SYSTEM PROTEIN CUSC"/>
    <property type="match status" value="1"/>
</dbReference>
<dbReference type="Proteomes" id="UP000001868">
    <property type="component" value="Chromosome"/>
</dbReference>